<dbReference type="InterPro" id="IPR000524">
    <property type="entry name" value="Tscrpt_reg_HTH_GntR"/>
</dbReference>
<dbReference type="InterPro" id="IPR036388">
    <property type="entry name" value="WH-like_DNA-bd_sf"/>
</dbReference>
<reference evidence="8" key="1">
    <citation type="submission" date="2016-10" db="EMBL/GenBank/DDBJ databases">
        <authorList>
            <person name="Varghese N."/>
            <person name="Submissions S."/>
        </authorList>
    </citation>
    <scope>NUCLEOTIDE SEQUENCE [LARGE SCALE GENOMIC DNA]</scope>
    <source>
        <strain evidence="8">DSM 7481</strain>
    </source>
</reference>
<dbReference type="SMART" id="SM00345">
    <property type="entry name" value="HTH_GNTR"/>
    <property type="match status" value="1"/>
</dbReference>
<dbReference type="PANTHER" id="PTHR46577">
    <property type="entry name" value="HTH-TYPE TRANSCRIPTIONAL REGULATORY PROTEIN GABR"/>
    <property type="match status" value="1"/>
</dbReference>
<dbReference type="InterPro" id="IPR051446">
    <property type="entry name" value="HTH_trans_reg/aminotransferase"/>
</dbReference>
<dbReference type="CDD" id="cd07377">
    <property type="entry name" value="WHTH_GntR"/>
    <property type="match status" value="1"/>
</dbReference>
<dbReference type="Pfam" id="PF00155">
    <property type="entry name" value="Aminotran_1_2"/>
    <property type="match status" value="1"/>
</dbReference>
<keyword evidence="4 7" id="KW-0238">DNA-binding</keyword>
<dbReference type="InterPro" id="IPR036390">
    <property type="entry name" value="WH_DNA-bd_sf"/>
</dbReference>
<dbReference type="Gene3D" id="3.40.640.10">
    <property type="entry name" value="Type I PLP-dependent aspartate aminotransferase-like (Major domain)"/>
    <property type="match status" value="1"/>
</dbReference>
<accession>A0A1I1RGQ7</accession>
<dbReference type="SUPFAM" id="SSF53383">
    <property type="entry name" value="PLP-dependent transferases"/>
    <property type="match status" value="1"/>
</dbReference>
<evidence type="ECO:0000313" key="7">
    <source>
        <dbReference type="EMBL" id="SFD33327.1"/>
    </source>
</evidence>
<dbReference type="GO" id="GO:0003677">
    <property type="term" value="F:DNA binding"/>
    <property type="evidence" value="ECO:0007669"/>
    <property type="project" value="UniProtKB-KW"/>
</dbReference>
<dbReference type="GO" id="GO:0008483">
    <property type="term" value="F:transaminase activity"/>
    <property type="evidence" value="ECO:0007669"/>
    <property type="project" value="UniProtKB-KW"/>
</dbReference>
<dbReference type="OrthoDB" id="9804020at2"/>
<dbReference type="Gene3D" id="3.90.1150.10">
    <property type="entry name" value="Aspartate Aminotransferase, domain 1"/>
    <property type="match status" value="1"/>
</dbReference>
<dbReference type="InterPro" id="IPR015422">
    <property type="entry name" value="PyrdxlP-dep_Trfase_small"/>
</dbReference>
<dbReference type="CDD" id="cd00609">
    <property type="entry name" value="AAT_like"/>
    <property type="match status" value="1"/>
</dbReference>
<name>A0A1I1RGQ7_9BURK</name>
<keyword evidence="2" id="KW-0663">Pyridoxal phosphate</keyword>
<evidence type="ECO:0000256" key="5">
    <source>
        <dbReference type="ARBA" id="ARBA00023163"/>
    </source>
</evidence>
<dbReference type="STRING" id="32040.SAMN04489710_101104"/>
<dbReference type="Gene3D" id="1.10.10.10">
    <property type="entry name" value="Winged helix-like DNA-binding domain superfamily/Winged helix DNA-binding domain"/>
    <property type="match status" value="1"/>
</dbReference>
<keyword evidence="8" id="KW-1185">Reference proteome</keyword>
<dbReference type="EMBL" id="FOMQ01000001">
    <property type="protein sequence ID" value="SFD33327.1"/>
    <property type="molecule type" value="Genomic_DNA"/>
</dbReference>
<dbReference type="Pfam" id="PF00392">
    <property type="entry name" value="GntR"/>
    <property type="match status" value="1"/>
</dbReference>
<keyword evidence="7" id="KW-0808">Transferase</keyword>
<dbReference type="RefSeq" id="WP_092948755.1">
    <property type="nucleotide sequence ID" value="NZ_FOMQ01000001.1"/>
</dbReference>
<dbReference type="InterPro" id="IPR015424">
    <property type="entry name" value="PyrdxlP-dep_Trfase"/>
</dbReference>
<sequence>MLDIDSTPLYLQIAAQMAELIRNGTLARGARMPSVRELARQRGVAQSTVVQAYHWLEDARLVSARPRSGYFVAPRPVAMPEPSVSRGLRRPRDVSVDWLGQRILGTPHPADVVSFSSGTPGPDLLDVDRVRRALARSVQRHRELLCVYPSSDGHEEARRAIARYCVSLGCSLDPERILVTGGCMDSISLCLRAVTRPGDVVALESPTHFSFLEVLQGLHLKALEIPTHPRHGLSLDALQLALETQSVKALLVVPTLSNPLGSCMPQAERRRLVQLAARHGLAVIEDAIYNDLAEQEEHRRTVKSHDTAGHVMLCNSFSKTLAPGLRLGWVEAGRWTEPLRRIKDLQAGGQSPVLELALADLILQAGHAAAMRQLRAAVAARMDEVRHVIAQAFPAGTRVSDPPGGLLLWLELPRGLDTLQLHQSCLRERILVPPGTVFGTGGRFRNCLRIGVGGDWTPAHVAALRRVGAIACAMAACVAKGPGMPAGSEV</sequence>
<keyword evidence="7" id="KW-0032">Aminotransferase</keyword>
<organism evidence="7 8">
    <name type="scientific">Paracidovorax konjaci</name>
    <dbReference type="NCBI Taxonomy" id="32040"/>
    <lineage>
        <taxon>Bacteria</taxon>
        <taxon>Pseudomonadati</taxon>
        <taxon>Pseudomonadota</taxon>
        <taxon>Betaproteobacteria</taxon>
        <taxon>Burkholderiales</taxon>
        <taxon>Comamonadaceae</taxon>
        <taxon>Paracidovorax</taxon>
    </lineage>
</organism>
<dbReference type="GO" id="GO:0030170">
    <property type="term" value="F:pyridoxal phosphate binding"/>
    <property type="evidence" value="ECO:0007669"/>
    <property type="project" value="InterPro"/>
</dbReference>
<proteinExistence type="inferred from homology"/>
<comment type="similarity">
    <text evidence="1">In the C-terminal section; belongs to the class-I pyridoxal-phosphate-dependent aminotransferase family.</text>
</comment>
<dbReference type="SUPFAM" id="SSF46785">
    <property type="entry name" value="Winged helix' DNA-binding domain"/>
    <property type="match status" value="1"/>
</dbReference>
<evidence type="ECO:0000313" key="8">
    <source>
        <dbReference type="Proteomes" id="UP000199517"/>
    </source>
</evidence>
<dbReference type="PANTHER" id="PTHR46577:SF2">
    <property type="entry name" value="TRANSCRIPTIONAL REGULATORY PROTEIN"/>
    <property type="match status" value="1"/>
</dbReference>
<dbReference type="AlphaFoldDB" id="A0A1I1RGQ7"/>
<keyword evidence="3" id="KW-0805">Transcription regulation</keyword>
<dbReference type="Proteomes" id="UP000199517">
    <property type="component" value="Unassembled WGS sequence"/>
</dbReference>
<evidence type="ECO:0000259" key="6">
    <source>
        <dbReference type="PROSITE" id="PS50949"/>
    </source>
</evidence>
<dbReference type="PROSITE" id="PS50949">
    <property type="entry name" value="HTH_GNTR"/>
    <property type="match status" value="1"/>
</dbReference>
<dbReference type="InterPro" id="IPR004839">
    <property type="entry name" value="Aminotransferase_I/II_large"/>
</dbReference>
<protein>
    <submittedName>
        <fullName evidence="7">DNA-binding transcriptional regulator, MocR family, contains an aminotransferase domain</fullName>
    </submittedName>
</protein>
<gene>
    <name evidence="7" type="ORF">SAMN04489710_101104</name>
</gene>
<evidence type="ECO:0000256" key="2">
    <source>
        <dbReference type="ARBA" id="ARBA00022898"/>
    </source>
</evidence>
<dbReference type="GO" id="GO:0003700">
    <property type="term" value="F:DNA-binding transcription factor activity"/>
    <property type="evidence" value="ECO:0007669"/>
    <property type="project" value="InterPro"/>
</dbReference>
<evidence type="ECO:0000256" key="1">
    <source>
        <dbReference type="ARBA" id="ARBA00005384"/>
    </source>
</evidence>
<evidence type="ECO:0000256" key="3">
    <source>
        <dbReference type="ARBA" id="ARBA00023015"/>
    </source>
</evidence>
<evidence type="ECO:0000256" key="4">
    <source>
        <dbReference type="ARBA" id="ARBA00023125"/>
    </source>
</evidence>
<dbReference type="InterPro" id="IPR015421">
    <property type="entry name" value="PyrdxlP-dep_Trfase_major"/>
</dbReference>
<feature type="domain" description="HTH gntR-type" evidence="6">
    <location>
        <begin position="7"/>
        <end position="75"/>
    </location>
</feature>
<keyword evidence="5" id="KW-0804">Transcription</keyword>